<feature type="chain" id="PRO_5046054587" description="Outer membrane protein beta-barrel domain-containing protein" evidence="1">
    <location>
        <begin position="22"/>
        <end position="363"/>
    </location>
</feature>
<evidence type="ECO:0000256" key="1">
    <source>
        <dbReference type="SAM" id="SignalP"/>
    </source>
</evidence>
<organism evidence="2 3">
    <name type="scientific">Flavobacterium agricola</name>
    <dbReference type="NCBI Taxonomy" id="2870839"/>
    <lineage>
        <taxon>Bacteria</taxon>
        <taxon>Pseudomonadati</taxon>
        <taxon>Bacteroidota</taxon>
        <taxon>Flavobacteriia</taxon>
        <taxon>Flavobacteriales</taxon>
        <taxon>Flavobacteriaceae</taxon>
        <taxon>Flavobacterium</taxon>
    </lineage>
</organism>
<dbReference type="EMBL" id="CP081495">
    <property type="protein sequence ID" value="UYW00667.1"/>
    <property type="molecule type" value="Genomic_DNA"/>
</dbReference>
<proteinExistence type="predicted"/>
<protein>
    <recommendedName>
        <fullName evidence="4">Outer membrane protein beta-barrel domain-containing protein</fullName>
    </recommendedName>
</protein>
<feature type="signal peptide" evidence="1">
    <location>
        <begin position="1"/>
        <end position="21"/>
    </location>
</feature>
<gene>
    <name evidence="2" type="ORF">K5I29_08980</name>
</gene>
<name>A0ABY6LWF7_9FLAO</name>
<evidence type="ECO:0000313" key="2">
    <source>
        <dbReference type="EMBL" id="UYW00667.1"/>
    </source>
</evidence>
<keyword evidence="1" id="KW-0732">Signal</keyword>
<evidence type="ECO:0008006" key="4">
    <source>
        <dbReference type="Google" id="ProtNLM"/>
    </source>
</evidence>
<keyword evidence="3" id="KW-1185">Reference proteome</keyword>
<evidence type="ECO:0000313" key="3">
    <source>
        <dbReference type="Proteomes" id="UP001163328"/>
    </source>
</evidence>
<dbReference type="RefSeq" id="WP_264432654.1">
    <property type="nucleotide sequence ID" value="NZ_CP081495.1"/>
</dbReference>
<sequence>MFKIILWATGLVLVMLGKAFAQNSPLQSSVQQQLQLIELQVVQYKDSLKNGVDAIWALEDAKQITPQQAQYKKDSLAQHYSHQIKVSVASSQHLIDNEIKRRVTELINNQQPVEIVVVEEEPDFMDRLAEHSPKFVYSSSKHNKKDRSEKRTTSQLVFAFGVNSLLENGDLKNGDFTPLRSMFYELGYTYNTRLSKNSPLLHFKYGFSFMFDKLSPRNNYVFVRDDNGIFSLEPTGINYKKNMFRNTTLVVPLHLEFDFTKKRFSEKLQKNVFASHQAFRFGIGGFFGTHLQTLQKFKYREDGKSYKEKFSSSYNVEKFIYGLSAYVGYKQTSFYVKYNLNPLFKKQPTDVNLISAGLRFDFN</sequence>
<accession>A0ABY6LWF7</accession>
<dbReference type="Proteomes" id="UP001163328">
    <property type="component" value="Chromosome"/>
</dbReference>
<reference evidence="2" key="1">
    <citation type="submission" date="2021-08" db="EMBL/GenBank/DDBJ databases">
        <title>Flavobacterium sp. strain CC-SYL302.</title>
        <authorList>
            <person name="Lin S.-Y."/>
            <person name="Lee T.-H."/>
            <person name="Young C.-C."/>
        </authorList>
    </citation>
    <scope>NUCLEOTIDE SEQUENCE</scope>
    <source>
        <strain evidence="2">CC-SYL302</strain>
    </source>
</reference>